<dbReference type="InterPro" id="IPR026341">
    <property type="entry name" value="T9SS_type_B"/>
</dbReference>
<accession>A0ABX5PUY1</accession>
<dbReference type="InterPro" id="IPR044023">
    <property type="entry name" value="Ig_7"/>
</dbReference>
<comment type="caution">
    <text evidence="2">The sequence shown here is derived from an EMBL/GenBank/DDBJ whole genome shotgun (WGS) entry which is preliminary data.</text>
</comment>
<dbReference type="Proteomes" id="UP000248584">
    <property type="component" value="Unassembled WGS sequence"/>
</dbReference>
<gene>
    <name evidence="2" type="ORF">LX97_02943</name>
</gene>
<reference evidence="2 3" key="1">
    <citation type="submission" date="2018-06" db="EMBL/GenBank/DDBJ databases">
        <title>Genomic Encyclopedia of Archaeal and Bacterial Type Strains, Phase II (KMG-II): from individual species to whole genera.</title>
        <authorList>
            <person name="Goeker M."/>
        </authorList>
    </citation>
    <scope>NUCLEOTIDE SEQUENCE [LARGE SCALE GENOMIC DNA]</scope>
    <source>
        <strain evidence="2 3">DSM 17205</strain>
    </source>
</reference>
<keyword evidence="3" id="KW-1185">Reference proteome</keyword>
<feature type="domain" description="Ig-like" evidence="1">
    <location>
        <begin position="1654"/>
        <end position="1730"/>
    </location>
</feature>
<sequence length="1916" mass="200915">MKILTLLKLRNFRLIWIIPFFYLSQIVHAQCPTIPVGTQIICDAAGLDFNDLDAFATPASGSDVRWYLNPTGGSPLPDIQLVREGTYYAGDSSGSCGTRPALVIDFEVDRTLQSLDAIFCSNENPTIQSYIDEALAVSIPSGGSVQIYSDFLLTTQLNPSMMLSGNANYFIVFIDSSGCRSQIQTGSTAVFPSPAVPMPPLVQQFCSDTNPVVNDLNPGTTDNFSWFSSVDGSNNPIPPAFAGTEALIDGATYYVQADNFFCDSDPVAIVVEIDDPANAGMSNTEEYCENNVPTTDIDLFPLLGPLADNGGAWTGPLPTANGDQGTINLTGQGIGVYNFVYTVAGQGACPDETATISIEILQILSSGVASAASPVSFCVAQLPSSYDLTLLLDNEDAGGTWTQGTTSAAPIVASSIDLTSFMPGVYDFTYVQNALPNPCPENTTTVQVIVLEDPNAGMAVTTQFCENDLAASSPFDLFNSLDGSQDNNLGIWTDASSATISNTIDITNFNVLDSPYTFTYTIDNGSCQDSESISIEILEAPESGNYIGTPFTVCEDQTAANSPYDLFNLLDGTQDTNGTWFEGATSTGTAVTNPIDLTTLGTGTFDFTYSVPAIGTCTDNDVTVTLVINPLPNTGTPTPLVVCENDLAANSPVDLFNQLSGQDAGGMWSDDDGTGALAGSNVDITGFTIGSFNFSYSITDANGCMNSSTVVITIEPAPESGNYVGTPFTVCEDQTAANSPYDLFNLLDGTQDTNGTWFEGATSTGTAVTNPIDLTTLGTGTFDFTYSVPAIGTCTDNDVTVTLVINPLPNTGTPTPLVVCENDLAANSPVDLFNQLSGQDAGGMWSDDDGTGALAGSNVDITGFTIGSFNFSYSITDANGCMNSSTVVITIEPAPESGNYVGTPFTVCEDQTAANSPYDLFNLLDGTQDTNGTWFEGTTSTGTAITNPIDLTTLGAGSFDFTYSVPAIGTCTDNDVTVTVVINPLPNTGTPTSLVVCENDLAANSPVDLFNQLSGQDAGGMWSDEDATGALNGSIVDITMLSVGTFDFSYSITDSIGCSSFTIVTITVEPAPESGNYIGTPFTVCEDQTAANSPYDLFNLLDGTQDTNGTWFEGATSTGTAVTNPIDLTTLGTGTFDFTYSVPAIGTCTDNDVTVTVVIDAFVSAGTDIPYVVCENELINNSPLDLFNQLAGQVSGGSWSDDDNTGLLTGNNVDLTGLAIGDYNFTYTVSNGSCSDSETVLVSVIPAPDAGTATNFGICLSDVTTNQTIDLFSQLVGNDLGGIWSDDDTTGELNGSVVNLSNLNAGVFNFTYTVLPSANCSSDAETVQVIINDITPPTTTPDQIFCDQATVSDLVATGNSITWYSDASLTMPLGLGDSLIDGEDYFATQIDPITNCESSLSSSTLVTINISPNSGNEIPTTVCNDQNMVDLFLSLDGTQDSGGIWVDTDNTGALINSIFDASSVADGTYNFEYLVAGIAPCNDASTLISLTVQSPVNAGNDAVLDTCSDATAIDLFTLLGTSVTTGGIWSPAMTSGTGLFDPSVDPSGSYTYTVSNTCNVSTAMVDVTVTEAPDAGNDNLISLCVIDGTLDLLTQLGGTPDANGVWSPLLNSGTNIFDPVLDGSGTYTYTVTATAACVNDASATLTISVGESPAPTLVNAGLFFCATDNATVIDLDASVTGTMIMWYDAIDATTPLLSTDLLIDGQTYFATQTTSSGCESSERTQVMVEIGDAPTPTLAQDGELFCINDNPTLQQLTLNIQEYAASLNNVIWYDSPTGTNSITLSTVMTIGTTYYAVLIDPLTGCESSVRLAVTVDLSACGNLTIPDGFSPNGDGVNDVFDIDNLDFLYPNFDIEFYNRYGNLVYSGNINTPRFNGFSNQSGLLNDGELPVGVYFYILKYNDGTTKPSQGRIYLSR</sequence>
<dbReference type="Pfam" id="PF19081">
    <property type="entry name" value="Ig_7"/>
    <property type="match status" value="1"/>
</dbReference>
<evidence type="ECO:0000259" key="1">
    <source>
        <dbReference type="Pfam" id="PF19081"/>
    </source>
</evidence>
<evidence type="ECO:0000313" key="3">
    <source>
        <dbReference type="Proteomes" id="UP000248584"/>
    </source>
</evidence>
<evidence type="ECO:0000313" key="2">
    <source>
        <dbReference type="EMBL" id="PZX37848.1"/>
    </source>
</evidence>
<dbReference type="EMBL" id="QKZR01000006">
    <property type="protein sequence ID" value="PZX37848.1"/>
    <property type="molecule type" value="Genomic_DNA"/>
</dbReference>
<organism evidence="2 3">
    <name type="scientific">Nonlabens dokdonensis</name>
    <dbReference type="NCBI Taxonomy" id="328515"/>
    <lineage>
        <taxon>Bacteria</taxon>
        <taxon>Pseudomonadati</taxon>
        <taxon>Bacteroidota</taxon>
        <taxon>Flavobacteriia</taxon>
        <taxon>Flavobacteriales</taxon>
        <taxon>Flavobacteriaceae</taxon>
        <taxon>Nonlabens</taxon>
    </lineage>
</organism>
<dbReference type="NCBIfam" id="TIGR04131">
    <property type="entry name" value="Bac_Flav_CTERM"/>
    <property type="match status" value="1"/>
</dbReference>
<dbReference type="Pfam" id="PF13585">
    <property type="entry name" value="CHU_C"/>
    <property type="match status" value="1"/>
</dbReference>
<protein>
    <submittedName>
        <fullName evidence="2">Gliding motility-associated-like protein</fullName>
    </submittedName>
</protein>
<proteinExistence type="predicted"/>
<name>A0ABX5PUY1_9FLAO</name>